<accession>A0AAE1GFE7</accession>
<dbReference type="Proteomes" id="UP001286313">
    <property type="component" value="Unassembled WGS sequence"/>
</dbReference>
<protein>
    <submittedName>
        <fullName evidence="1">Uncharacterized protein</fullName>
    </submittedName>
</protein>
<sequence length="110" mass="12334">MKGQVIETFQQEGVPDLNTVLSLRRVMDASFIVSDEARRLPRHQGLYPPSPGTLEEDYLVSSSPSPHKSSHSFVLVSPASERKVSEGKECLPSVCWSRILLFVLCFYSNH</sequence>
<comment type="caution">
    <text evidence="1">The sequence shown here is derived from an EMBL/GenBank/DDBJ whole genome shotgun (WGS) entry which is preliminary data.</text>
</comment>
<dbReference type="EMBL" id="JAWQEG010000393">
    <property type="protein sequence ID" value="KAK3890776.1"/>
    <property type="molecule type" value="Genomic_DNA"/>
</dbReference>
<name>A0AAE1GFE7_PETCI</name>
<keyword evidence="2" id="KW-1185">Reference proteome</keyword>
<organism evidence="1 2">
    <name type="scientific">Petrolisthes cinctipes</name>
    <name type="common">Flat porcelain crab</name>
    <dbReference type="NCBI Taxonomy" id="88211"/>
    <lineage>
        <taxon>Eukaryota</taxon>
        <taxon>Metazoa</taxon>
        <taxon>Ecdysozoa</taxon>
        <taxon>Arthropoda</taxon>
        <taxon>Crustacea</taxon>
        <taxon>Multicrustacea</taxon>
        <taxon>Malacostraca</taxon>
        <taxon>Eumalacostraca</taxon>
        <taxon>Eucarida</taxon>
        <taxon>Decapoda</taxon>
        <taxon>Pleocyemata</taxon>
        <taxon>Anomura</taxon>
        <taxon>Galatheoidea</taxon>
        <taxon>Porcellanidae</taxon>
        <taxon>Petrolisthes</taxon>
    </lineage>
</organism>
<evidence type="ECO:0000313" key="2">
    <source>
        <dbReference type="Proteomes" id="UP001286313"/>
    </source>
</evidence>
<reference evidence="1" key="1">
    <citation type="submission" date="2023-10" db="EMBL/GenBank/DDBJ databases">
        <title>Genome assemblies of two species of porcelain crab, Petrolisthes cinctipes and Petrolisthes manimaculis (Anomura: Porcellanidae).</title>
        <authorList>
            <person name="Angst P."/>
        </authorList>
    </citation>
    <scope>NUCLEOTIDE SEQUENCE</scope>
    <source>
        <strain evidence="1">PB745_01</strain>
        <tissue evidence="1">Gill</tissue>
    </source>
</reference>
<dbReference type="AlphaFoldDB" id="A0AAE1GFE7"/>
<gene>
    <name evidence="1" type="ORF">Pcinc_005307</name>
</gene>
<evidence type="ECO:0000313" key="1">
    <source>
        <dbReference type="EMBL" id="KAK3890776.1"/>
    </source>
</evidence>
<proteinExistence type="predicted"/>